<organism evidence="1 2">
    <name type="scientific">Pseudopedobacter saltans (strain ATCC 51119 / DSM 12145 / JCM 21818 / CCUG 39354 / LMG 10337 / NBRC 100064 / NCIMB 13643)</name>
    <name type="common">Pedobacter saltans</name>
    <dbReference type="NCBI Taxonomy" id="762903"/>
    <lineage>
        <taxon>Bacteria</taxon>
        <taxon>Pseudomonadati</taxon>
        <taxon>Bacteroidota</taxon>
        <taxon>Sphingobacteriia</taxon>
        <taxon>Sphingobacteriales</taxon>
        <taxon>Sphingobacteriaceae</taxon>
        <taxon>Pseudopedobacter</taxon>
    </lineage>
</organism>
<accession>F0SDL6</accession>
<dbReference type="Gene3D" id="2.40.160.60">
    <property type="entry name" value="Outer membrane protein transport protein (OMPP1/FadL/TodX)"/>
    <property type="match status" value="1"/>
</dbReference>
<dbReference type="eggNOG" id="COG2067">
    <property type="taxonomic scope" value="Bacteria"/>
</dbReference>
<gene>
    <name evidence="1" type="ordered locus">Pedsa_0157</name>
</gene>
<dbReference type="RefSeq" id="WP_013631246.1">
    <property type="nucleotide sequence ID" value="NC_015177.1"/>
</dbReference>
<keyword evidence="2" id="KW-1185">Reference proteome</keyword>
<dbReference type="Proteomes" id="UP000000310">
    <property type="component" value="Chromosome"/>
</dbReference>
<evidence type="ECO:0000313" key="2">
    <source>
        <dbReference type="Proteomes" id="UP000000310"/>
    </source>
</evidence>
<dbReference type="AlphaFoldDB" id="F0SDL6"/>
<evidence type="ECO:0008006" key="3">
    <source>
        <dbReference type="Google" id="ProtNLM"/>
    </source>
</evidence>
<sequence length="360" mass="39853">MNKKLLFAFLMLPGVVFSQTRKYSNEFLQIGVGSRSFGMSGAVTSSVDDVTAGYWNPAGLMNMRTPTQVSLMHSAYFSGIAKYDYGGLATFVADNTAVVGVSVIRFGVDDIPDTSELIDADGNINYDRVKSFSAADYAFMFSYARNHKKRKTNQDGLSYGGNVKIVHRKVGEFGKSWGFGIDLGAQYKLKNFIFSVVGKDITTTFNSWSYNQDKFSTVYDYNEDNIPKNATEITLPRLVLGASYYSKFGENFGLTTEANFSFTTDGKRNVLIPADPVSIDPVGGLEANYKKVIYLRGGIGNIQKTSDFDGKLSYNIQPNMGVGIRLKNFSIDYALTNIGNQSDAIYSNVFSIRLDFEKKK</sequence>
<dbReference type="STRING" id="762903.Pedsa_0157"/>
<name>F0SDL6_PSESL</name>
<protein>
    <recommendedName>
        <fullName evidence="3">PorV/PorQ family protein</fullName>
    </recommendedName>
</protein>
<dbReference type="KEGG" id="psn:Pedsa_0157"/>
<reference evidence="2" key="2">
    <citation type="submission" date="2011-02" db="EMBL/GenBank/DDBJ databases">
        <title>The complete genome of Pedobacter saltans DSM 12145.</title>
        <authorList>
            <consortium name="US DOE Joint Genome Institute (JGI-PGF)"/>
            <person name="Lucas S."/>
            <person name="Copeland A."/>
            <person name="Lapidus A."/>
            <person name="Bruce D."/>
            <person name="Goodwin L."/>
            <person name="Pitluck S."/>
            <person name="Kyrpides N."/>
            <person name="Mavromatis K."/>
            <person name="Pagani I."/>
            <person name="Ivanova N."/>
            <person name="Ovchinnikova G."/>
            <person name="Lu M."/>
            <person name="Detter J.C."/>
            <person name="Han C."/>
            <person name="Land M."/>
            <person name="Hauser L."/>
            <person name="Markowitz V."/>
            <person name="Cheng J.-F."/>
            <person name="Hugenholtz P."/>
            <person name="Woyke T."/>
            <person name="Wu D."/>
            <person name="Tindall B."/>
            <person name="Pomrenke H.G."/>
            <person name="Brambilla E."/>
            <person name="Klenk H.-P."/>
            <person name="Eisen J.A."/>
        </authorList>
    </citation>
    <scope>NUCLEOTIDE SEQUENCE [LARGE SCALE GENOMIC DNA]</scope>
    <source>
        <strain evidence="2">ATCC 51119 / DSM 12145 / JCM 21818 / LMG 10337 / NBRC 100064 / NCIMB 13643</strain>
    </source>
</reference>
<evidence type="ECO:0000313" key="1">
    <source>
        <dbReference type="EMBL" id="ADY50743.1"/>
    </source>
</evidence>
<dbReference type="OrthoDB" id="9808507at2"/>
<dbReference type="HOGENOM" id="CLU_063038_0_0_10"/>
<proteinExistence type="predicted"/>
<dbReference type="EMBL" id="CP002545">
    <property type="protein sequence ID" value="ADY50743.1"/>
    <property type="molecule type" value="Genomic_DNA"/>
</dbReference>
<reference evidence="1 2" key="1">
    <citation type="journal article" date="2011" name="Stand. Genomic Sci.">
        <title>Complete genome sequence of the gliding, heparinolytic Pedobacter saltans type strain (113).</title>
        <authorList>
            <person name="Liolios K."/>
            <person name="Sikorski J."/>
            <person name="Lu M."/>
            <person name="Nolan M."/>
            <person name="Lapidus A."/>
            <person name="Lucas S."/>
            <person name="Hammon N."/>
            <person name="Deshpande S."/>
            <person name="Cheng J.F."/>
            <person name="Tapia R."/>
            <person name="Han C."/>
            <person name="Goodwin L."/>
            <person name="Pitluck S."/>
            <person name="Huntemann M."/>
            <person name="Ivanova N."/>
            <person name="Pagani I."/>
            <person name="Mavromatis K."/>
            <person name="Ovchinikova G."/>
            <person name="Pati A."/>
            <person name="Chen A."/>
            <person name="Palaniappan K."/>
            <person name="Land M."/>
            <person name="Hauser L."/>
            <person name="Brambilla E.M."/>
            <person name="Kotsyurbenko O."/>
            <person name="Rohde M."/>
            <person name="Tindall B.J."/>
            <person name="Abt B."/>
            <person name="Goker M."/>
            <person name="Detter J.C."/>
            <person name="Woyke T."/>
            <person name="Bristow J."/>
            <person name="Eisen J.A."/>
            <person name="Markowitz V."/>
            <person name="Hugenholtz P."/>
            <person name="Klenk H.P."/>
            <person name="Kyrpides N.C."/>
        </authorList>
    </citation>
    <scope>NUCLEOTIDE SEQUENCE [LARGE SCALE GENOMIC DNA]</scope>
    <source>
        <strain evidence="2">ATCC 51119 / DSM 12145 / JCM 21818 / LMG 10337 / NBRC 100064 / NCIMB 13643</strain>
    </source>
</reference>